<dbReference type="Proteomes" id="UP000255529">
    <property type="component" value="Unassembled WGS sequence"/>
</dbReference>
<dbReference type="Pfam" id="PF03237">
    <property type="entry name" value="Terminase_6N"/>
    <property type="match status" value="1"/>
</dbReference>
<protein>
    <submittedName>
        <fullName evidence="1">Bacteriophage terminase large (ATPase) subunit and inactivated derivatives</fullName>
    </submittedName>
</protein>
<gene>
    <name evidence="1" type="ORF">NCTC11544_05103</name>
</gene>
<evidence type="ECO:0000313" key="1">
    <source>
        <dbReference type="EMBL" id="SUI88120.1"/>
    </source>
</evidence>
<dbReference type="AlphaFoldDB" id="A0A380AUW6"/>
<accession>A0A380AUW6</accession>
<dbReference type="InterPro" id="IPR027417">
    <property type="entry name" value="P-loop_NTPase"/>
</dbReference>
<proteinExistence type="predicted"/>
<evidence type="ECO:0000313" key="2">
    <source>
        <dbReference type="Proteomes" id="UP000255529"/>
    </source>
</evidence>
<dbReference type="Gene3D" id="3.30.420.280">
    <property type="match status" value="1"/>
</dbReference>
<organism evidence="1 2">
    <name type="scientific">Serratia quinivorans</name>
    <dbReference type="NCBI Taxonomy" id="137545"/>
    <lineage>
        <taxon>Bacteria</taxon>
        <taxon>Pseudomonadati</taxon>
        <taxon>Pseudomonadota</taxon>
        <taxon>Gammaproteobacteria</taxon>
        <taxon>Enterobacterales</taxon>
        <taxon>Yersiniaceae</taxon>
        <taxon>Serratia</taxon>
    </lineage>
</organism>
<dbReference type="EMBL" id="UGYN01000002">
    <property type="protein sequence ID" value="SUI88120.1"/>
    <property type="molecule type" value="Genomic_DNA"/>
</dbReference>
<reference evidence="1 2" key="1">
    <citation type="submission" date="2018-06" db="EMBL/GenBank/DDBJ databases">
        <authorList>
            <consortium name="Pathogen Informatics"/>
            <person name="Doyle S."/>
        </authorList>
    </citation>
    <scope>NUCLEOTIDE SEQUENCE [LARGE SCALE GENOMIC DNA]</scope>
    <source>
        <strain evidence="1 2">NCTC11544</strain>
    </source>
</reference>
<sequence>MITTLEYRNKVRQKATLIRAAGKAKMREHWNIIEAALQFHRFYRLDYFKPYDYQFKWFESGIYATLRYLSAANQIGKTYGGAVEMTYHLTGLYPDWWPGRHFEVTGKEVCWAMGVSLESTRKVLQNYLLGTDNAKKTREFGSGTIPREMIRMETLVRDGELVKSISIDNAAGGYCELYFYASTQSTDTLHGQKVLYIWLDEQPDNELELSSIFAARTINTGGIVAVTATPEKGATDLWRQCKEDNSPHVHFQSATWDDAPHLSEEAKDRILAAIPYHEREMRSKGIPVAGIGAIYPYRDDDITCEPFDIPDHWLVLAPLDFGVSGNRDPSIILSMAYDPDTGVRYVFAEWSSEMDKSVYANSYMPDFMAHKIIGQKPDDWDAVTQSAPFVGIGLPGIVVKSPHDGANTQPGTNQTRCEIMRDVGANVDPRLWELPPDMAPLEKNRRSLAGSIAIAANLFRDGKLKIFTTCTETLRERRGYQWIKKGQKTVPIDKDNHFMDAMRIGAIRISYDGEYMQDARQPIPNNTVDGNPYETDMGAYHL</sequence>
<dbReference type="Gene3D" id="3.40.50.300">
    <property type="entry name" value="P-loop containing nucleotide triphosphate hydrolases"/>
    <property type="match status" value="1"/>
</dbReference>
<name>A0A380AUW6_9GAMM</name>